<dbReference type="InterPro" id="IPR029344">
    <property type="entry name" value="SLBP_RNA_bind"/>
</dbReference>
<evidence type="ECO:0000256" key="1">
    <source>
        <dbReference type="SAM" id="MobiDB-lite"/>
    </source>
</evidence>
<gene>
    <name evidence="3" type="ORF">KIPB_013587</name>
</gene>
<protein>
    <recommendedName>
        <fullName evidence="2">Histone RNA hairpin-binding protein RNA-binding domain-containing protein</fullName>
    </recommendedName>
</protein>
<evidence type="ECO:0000313" key="3">
    <source>
        <dbReference type="EMBL" id="GCA64208.1"/>
    </source>
</evidence>
<keyword evidence="4" id="KW-1185">Reference proteome</keyword>
<dbReference type="Pfam" id="PF15247">
    <property type="entry name" value="SLBP_RNA_bind"/>
    <property type="match status" value="1"/>
</dbReference>
<comment type="caution">
    <text evidence="3">The sequence shown here is derived from an EMBL/GenBank/DDBJ whole genome shotgun (WGS) entry which is preliminary data.</text>
</comment>
<evidence type="ECO:0000259" key="2">
    <source>
        <dbReference type="Pfam" id="PF15247"/>
    </source>
</evidence>
<organism evidence="3 4">
    <name type="scientific">Kipferlia bialata</name>
    <dbReference type="NCBI Taxonomy" id="797122"/>
    <lineage>
        <taxon>Eukaryota</taxon>
        <taxon>Metamonada</taxon>
        <taxon>Carpediemonas-like organisms</taxon>
        <taxon>Kipferlia</taxon>
    </lineage>
</organism>
<dbReference type="AlphaFoldDB" id="A0A391NYS7"/>
<feature type="region of interest" description="Disordered" evidence="1">
    <location>
        <begin position="91"/>
        <end position="134"/>
    </location>
</feature>
<feature type="compositionally biased region" description="Basic and acidic residues" evidence="1">
    <location>
        <begin position="112"/>
        <end position="122"/>
    </location>
</feature>
<sequence length="134" mass="14936">VLFGKTTEGYRNYRMLVPFEERGISGNWSPNPDAGLSKRAFDGIKTTWRERLHRFDECELSEEMGARLAAILAERQGRGVSSTPAAYVKELEEAGTLNRPQARAGSGQSVKAGERPQTERKEGKRHSNAREGTK</sequence>
<accession>A0A391NYS7</accession>
<proteinExistence type="predicted"/>
<dbReference type="GO" id="GO:0003723">
    <property type="term" value="F:RNA binding"/>
    <property type="evidence" value="ECO:0007669"/>
    <property type="project" value="InterPro"/>
</dbReference>
<evidence type="ECO:0000313" key="4">
    <source>
        <dbReference type="Proteomes" id="UP000265618"/>
    </source>
</evidence>
<feature type="non-terminal residue" evidence="3">
    <location>
        <position position="1"/>
    </location>
</feature>
<dbReference type="Proteomes" id="UP000265618">
    <property type="component" value="Unassembled WGS sequence"/>
</dbReference>
<feature type="domain" description="Histone RNA hairpin-binding protein RNA-binding" evidence="2">
    <location>
        <begin position="3"/>
        <end position="57"/>
    </location>
</feature>
<dbReference type="EMBL" id="BDIP01006537">
    <property type="protein sequence ID" value="GCA64208.1"/>
    <property type="molecule type" value="Genomic_DNA"/>
</dbReference>
<dbReference type="OrthoDB" id="265795at2759"/>
<dbReference type="Gene3D" id="1.10.8.1120">
    <property type="entry name" value="Histone RNA hairpin-binding protein RNA-binding domain"/>
    <property type="match status" value="1"/>
</dbReference>
<reference evidence="3 4" key="1">
    <citation type="journal article" date="2018" name="PLoS ONE">
        <title>The draft genome of Kipferlia bialata reveals reductive genome evolution in fornicate parasites.</title>
        <authorList>
            <person name="Tanifuji G."/>
            <person name="Takabayashi S."/>
            <person name="Kume K."/>
            <person name="Takagi M."/>
            <person name="Nakayama T."/>
            <person name="Kamikawa R."/>
            <person name="Inagaki Y."/>
            <person name="Hashimoto T."/>
        </authorList>
    </citation>
    <scope>NUCLEOTIDE SEQUENCE [LARGE SCALE GENOMIC DNA]</scope>
    <source>
        <strain evidence="3">NY0173</strain>
    </source>
</reference>
<dbReference type="InterPro" id="IPR038294">
    <property type="entry name" value="SLBP_RNA_bind_sf"/>
</dbReference>
<name>A0A391NYS7_9EUKA</name>